<reference evidence="14" key="1">
    <citation type="submission" date="2021-12" db="EMBL/GenBank/DDBJ databases">
        <title>Alicyclobacillaceae gen. nov., sp. nov., isolated from chalcocite enrichment system.</title>
        <authorList>
            <person name="Jiang Z."/>
        </authorList>
    </citation>
    <scope>NUCLEOTIDE SEQUENCE</scope>
    <source>
        <strain evidence="14">MYW30-H2</strain>
    </source>
</reference>
<dbReference type="InterPro" id="IPR005131">
    <property type="entry name" value="Ser_deHydtase_bsu"/>
</dbReference>
<dbReference type="InterPro" id="IPR004643">
    <property type="entry name" value="Fe-S_L-Ser_bsu"/>
</dbReference>
<dbReference type="PANTHER" id="PTHR30182:SF12">
    <property type="entry name" value="L-SERINE DEHYDRATASE, BETA CHAIN-RELATED"/>
    <property type="match status" value="1"/>
</dbReference>
<keyword evidence="5 11" id="KW-0004">4Fe-4S</keyword>
<protein>
    <recommendedName>
        <fullName evidence="11">L-serine deaminase</fullName>
    </recommendedName>
</protein>
<dbReference type="Gene3D" id="3.30.1330.90">
    <property type="entry name" value="D-3-phosphoglycerate dehydrogenase, domain 3"/>
    <property type="match status" value="1"/>
</dbReference>
<feature type="domain" description="ACT" evidence="13">
    <location>
        <begin position="148"/>
        <end position="220"/>
    </location>
</feature>
<gene>
    <name evidence="14" type="primary">sdaAB</name>
    <name evidence="14" type="ORF">LSG31_14975</name>
</gene>
<evidence type="ECO:0000256" key="12">
    <source>
        <dbReference type="RuleBase" id="RU366059"/>
    </source>
</evidence>
<evidence type="ECO:0000256" key="2">
    <source>
        <dbReference type="ARBA" id="ARBA00004742"/>
    </source>
</evidence>
<keyword evidence="15" id="KW-1185">Reference proteome</keyword>
<keyword evidence="4 11" id="KW-0312">Gluconeogenesis</keyword>
<evidence type="ECO:0000256" key="6">
    <source>
        <dbReference type="ARBA" id="ARBA00022723"/>
    </source>
</evidence>
<dbReference type="SUPFAM" id="SSF55021">
    <property type="entry name" value="ACT-like"/>
    <property type="match status" value="1"/>
</dbReference>
<keyword evidence="6 11" id="KW-0479">Metal-binding</keyword>
<dbReference type="InterPro" id="IPR029009">
    <property type="entry name" value="ASB_dom_sf"/>
</dbReference>
<dbReference type="NCBIfam" id="TIGR00719">
    <property type="entry name" value="sda_beta"/>
    <property type="match status" value="1"/>
</dbReference>
<evidence type="ECO:0000256" key="8">
    <source>
        <dbReference type="ARBA" id="ARBA00023014"/>
    </source>
</evidence>
<comment type="catalytic activity">
    <reaction evidence="10 11 12">
        <text>L-serine = pyruvate + NH4(+)</text>
        <dbReference type="Rhea" id="RHEA:19169"/>
        <dbReference type="ChEBI" id="CHEBI:15361"/>
        <dbReference type="ChEBI" id="CHEBI:28938"/>
        <dbReference type="ChEBI" id="CHEBI:33384"/>
        <dbReference type="EC" id="4.3.1.17"/>
    </reaction>
</comment>
<comment type="cofactor">
    <cofactor evidence="1 12">
        <name>[4Fe-4S] cluster</name>
        <dbReference type="ChEBI" id="CHEBI:49883"/>
    </cofactor>
</comment>
<dbReference type="Pfam" id="PF03315">
    <property type="entry name" value="SDH_beta"/>
    <property type="match status" value="1"/>
</dbReference>
<evidence type="ECO:0000256" key="3">
    <source>
        <dbReference type="ARBA" id="ARBA00008636"/>
    </source>
</evidence>
<dbReference type="InterPro" id="IPR051318">
    <property type="entry name" value="Fe-S_L-Ser"/>
</dbReference>
<proteinExistence type="inferred from homology"/>
<dbReference type="PANTHER" id="PTHR30182">
    <property type="entry name" value="L-SERINE DEHYDRATASE"/>
    <property type="match status" value="1"/>
</dbReference>
<evidence type="ECO:0000256" key="9">
    <source>
        <dbReference type="ARBA" id="ARBA00023239"/>
    </source>
</evidence>
<evidence type="ECO:0000259" key="13">
    <source>
        <dbReference type="PROSITE" id="PS51671"/>
    </source>
</evidence>
<name>A0ABY4CFD8_9BACL</name>
<dbReference type="InterPro" id="IPR045865">
    <property type="entry name" value="ACT-like_dom_sf"/>
</dbReference>
<evidence type="ECO:0000256" key="11">
    <source>
        <dbReference type="PIRNR" id="PIRNR036692"/>
    </source>
</evidence>
<organism evidence="14 15">
    <name type="scientific">Fodinisporobacter ferrooxydans</name>
    <dbReference type="NCBI Taxonomy" id="2901836"/>
    <lineage>
        <taxon>Bacteria</taxon>
        <taxon>Bacillati</taxon>
        <taxon>Bacillota</taxon>
        <taxon>Bacilli</taxon>
        <taxon>Bacillales</taxon>
        <taxon>Alicyclobacillaceae</taxon>
        <taxon>Fodinisporobacter</taxon>
    </lineage>
</organism>
<evidence type="ECO:0000256" key="5">
    <source>
        <dbReference type="ARBA" id="ARBA00022485"/>
    </source>
</evidence>
<dbReference type="Gene3D" id="3.30.70.260">
    <property type="match status" value="1"/>
</dbReference>
<keyword evidence="9 11" id="KW-0456">Lyase</keyword>
<evidence type="ECO:0000256" key="7">
    <source>
        <dbReference type="ARBA" id="ARBA00023004"/>
    </source>
</evidence>
<dbReference type="SUPFAM" id="SSF143548">
    <property type="entry name" value="Serine metabolism enzymes domain"/>
    <property type="match status" value="1"/>
</dbReference>
<accession>A0ABY4CFD8</accession>
<dbReference type="InterPro" id="IPR002912">
    <property type="entry name" value="ACT_dom"/>
</dbReference>
<dbReference type="PIRSF" id="PIRSF036692">
    <property type="entry name" value="SDH_B"/>
    <property type="match status" value="1"/>
</dbReference>
<keyword evidence="8 11" id="KW-0411">Iron-sulfur</keyword>
<evidence type="ECO:0000256" key="4">
    <source>
        <dbReference type="ARBA" id="ARBA00022432"/>
    </source>
</evidence>
<dbReference type="GO" id="GO:0003941">
    <property type="term" value="F:L-serine ammonia-lyase activity"/>
    <property type="evidence" value="ECO:0007669"/>
    <property type="project" value="UniProtKB-EC"/>
</dbReference>
<comment type="similarity">
    <text evidence="3 11 12">Belongs to the iron-sulfur dependent L-serine dehydratase family.</text>
</comment>
<evidence type="ECO:0000256" key="1">
    <source>
        <dbReference type="ARBA" id="ARBA00001966"/>
    </source>
</evidence>
<evidence type="ECO:0000313" key="14">
    <source>
        <dbReference type="EMBL" id="UOF89210.1"/>
    </source>
</evidence>
<dbReference type="PROSITE" id="PS51671">
    <property type="entry name" value="ACT"/>
    <property type="match status" value="1"/>
</dbReference>
<dbReference type="RefSeq" id="WP_347435894.1">
    <property type="nucleotide sequence ID" value="NZ_CP089291.1"/>
</dbReference>
<sequence>MSFRQVFDIIGPIMIGPSSSHTAGAARIGRVARQLFGDQPEHACITLYGSFARTYRGHGTDVALTGGLLGFDTFDDRIKQSLQLAKESGVEVQFRTSEEIVSHPNTARIQLRGNGRTLDVTGISIGGGAIEILDIDGFKVSMAAVGPTLAILHMDKKGVIAQVTASLAAHNYNIAHMEVCRFAPGAQALMIMEADLPISATACEVLERIPEVLRVAYVCL</sequence>
<dbReference type="EMBL" id="CP089291">
    <property type="protein sequence ID" value="UOF89210.1"/>
    <property type="molecule type" value="Genomic_DNA"/>
</dbReference>
<dbReference type="Proteomes" id="UP000830167">
    <property type="component" value="Chromosome"/>
</dbReference>
<comment type="pathway">
    <text evidence="2 11">Carbohydrate biosynthesis; gluconeogenesis.</text>
</comment>
<dbReference type="CDD" id="cd04903">
    <property type="entry name" value="ACT_LSD"/>
    <property type="match status" value="1"/>
</dbReference>
<keyword evidence="7 11" id="KW-0408">Iron</keyword>
<evidence type="ECO:0000256" key="10">
    <source>
        <dbReference type="ARBA" id="ARBA00049406"/>
    </source>
</evidence>
<evidence type="ECO:0000313" key="15">
    <source>
        <dbReference type="Proteomes" id="UP000830167"/>
    </source>
</evidence>